<evidence type="ECO:0000256" key="1">
    <source>
        <dbReference type="ARBA" id="ARBA00004141"/>
    </source>
</evidence>
<reference evidence="19 20" key="1">
    <citation type="submission" date="2022-02" db="EMBL/GenBank/DDBJ databases">
        <title>Uncovering new skin microbiome diversity through culturing and metagenomics.</title>
        <authorList>
            <person name="Conlan S."/>
            <person name="Deming C."/>
            <person name="Nisc Comparative Sequencing Program N."/>
            <person name="Segre J.A."/>
        </authorList>
    </citation>
    <scope>NUCLEOTIDE SEQUENCE [LARGE SCALE GENOMIC DNA]</scope>
    <source>
        <strain evidence="19 20">ACRQZ</strain>
    </source>
</reference>
<dbReference type="PANTHER" id="PTHR30474:SF2">
    <property type="entry name" value="PEPTIDOGLYCAN GLYCOSYLTRANSFERASE FTSW-RELATED"/>
    <property type="match status" value="1"/>
</dbReference>
<feature type="transmembrane region" description="Helical" evidence="18">
    <location>
        <begin position="74"/>
        <end position="93"/>
    </location>
</feature>
<evidence type="ECO:0000256" key="13">
    <source>
        <dbReference type="ARBA" id="ARBA00041418"/>
    </source>
</evidence>
<feature type="non-terminal residue" evidence="19">
    <location>
        <position position="433"/>
    </location>
</feature>
<evidence type="ECO:0000256" key="18">
    <source>
        <dbReference type="SAM" id="Phobius"/>
    </source>
</evidence>
<feature type="transmembrane region" description="Helical" evidence="18">
    <location>
        <begin position="290"/>
        <end position="316"/>
    </location>
</feature>
<keyword evidence="2" id="KW-0328">Glycosyltransferase</keyword>
<keyword evidence="8 18" id="KW-0472">Membrane</keyword>
<keyword evidence="4 18" id="KW-0812">Transmembrane</keyword>
<evidence type="ECO:0000256" key="7">
    <source>
        <dbReference type="ARBA" id="ARBA00022989"/>
    </source>
</evidence>
<comment type="function">
    <text evidence="16">Peptidoglycan polymerase that is essential for cell division.</text>
</comment>
<feature type="transmembrane region" description="Helical" evidence="18">
    <location>
        <begin position="99"/>
        <end position="119"/>
    </location>
</feature>
<keyword evidence="5" id="KW-0133">Cell shape</keyword>
<evidence type="ECO:0000256" key="16">
    <source>
        <dbReference type="ARBA" id="ARBA00049966"/>
    </source>
</evidence>
<feature type="transmembrane region" description="Helical" evidence="18">
    <location>
        <begin position="212"/>
        <end position="231"/>
    </location>
</feature>
<protein>
    <recommendedName>
        <fullName evidence="12">Probable peptidoglycan glycosyltransferase FtsW</fullName>
        <ecNumber evidence="14">2.4.99.28</ecNumber>
    </recommendedName>
    <alternativeName>
        <fullName evidence="13">Cell division protein FtsW</fullName>
    </alternativeName>
    <alternativeName>
        <fullName evidence="10">Cell wall polymerase</fullName>
    </alternativeName>
    <alternativeName>
        <fullName evidence="9">Peptidoglycan polymerase</fullName>
    </alternativeName>
</protein>
<evidence type="ECO:0000256" key="4">
    <source>
        <dbReference type="ARBA" id="ARBA00022692"/>
    </source>
</evidence>
<evidence type="ECO:0000256" key="9">
    <source>
        <dbReference type="ARBA" id="ARBA00032370"/>
    </source>
</evidence>
<organism evidence="19 20">
    <name type="scientific">Arsenicicoccus bolidensis</name>
    <dbReference type="NCBI Taxonomy" id="229480"/>
    <lineage>
        <taxon>Bacteria</taxon>
        <taxon>Bacillati</taxon>
        <taxon>Actinomycetota</taxon>
        <taxon>Actinomycetes</taxon>
        <taxon>Micrococcales</taxon>
        <taxon>Intrasporangiaceae</taxon>
        <taxon>Arsenicicoccus</taxon>
    </lineage>
</organism>
<comment type="caution">
    <text evidence="19">The sequence shown here is derived from an EMBL/GenBank/DDBJ whole genome shotgun (WGS) entry which is preliminary data.</text>
</comment>
<evidence type="ECO:0000256" key="8">
    <source>
        <dbReference type="ARBA" id="ARBA00023136"/>
    </source>
</evidence>
<dbReference type="RefSeq" id="WP_239266404.1">
    <property type="nucleotide sequence ID" value="NZ_JAKRCV010000087.1"/>
</dbReference>
<evidence type="ECO:0000256" key="10">
    <source>
        <dbReference type="ARBA" id="ARBA00033270"/>
    </source>
</evidence>
<dbReference type="EC" id="2.4.99.28" evidence="14"/>
<comment type="similarity">
    <text evidence="11">Belongs to the SEDS family. FtsW subfamily.</text>
</comment>
<keyword evidence="6" id="KW-0573">Peptidoglycan synthesis</keyword>
<keyword evidence="3" id="KW-0808">Transferase</keyword>
<evidence type="ECO:0000256" key="11">
    <source>
        <dbReference type="ARBA" id="ARBA00038053"/>
    </source>
</evidence>
<comment type="catalytic activity">
    <reaction evidence="15">
        <text>[GlcNAc-(1-&gt;4)-Mur2Ac(oyl-L-Ala-gamma-D-Glu-L-Lys-D-Ala-D-Ala)](n)-di-trans,octa-cis-undecaprenyl diphosphate + beta-D-GlcNAc-(1-&gt;4)-Mur2Ac(oyl-L-Ala-gamma-D-Glu-L-Lys-D-Ala-D-Ala)-di-trans,octa-cis-undecaprenyl diphosphate = [GlcNAc-(1-&gt;4)-Mur2Ac(oyl-L-Ala-gamma-D-Glu-L-Lys-D-Ala-D-Ala)](n+1)-di-trans,octa-cis-undecaprenyl diphosphate + di-trans,octa-cis-undecaprenyl diphosphate + H(+)</text>
        <dbReference type="Rhea" id="RHEA:23708"/>
        <dbReference type="Rhea" id="RHEA-COMP:9602"/>
        <dbReference type="Rhea" id="RHEA-COMP:9603"/>
        <dbReference type="ChEBI" id="CHEBI:15378"/>
        <dbReference type="ChEBI" id="CHEBI:58405"/>
        <dbReference type="ChEBI" id="CHEBI:60033"/>
        <dbReference type="ChEBI" id="CHEBI:78435"/>
        <dbReference type="EC" id="2.4.99.28"/>
    </reaction>
</comment>
<feature type="transmembrane region" description="Helical" evidence="18">
    <location>
        <begin position="165"/>
        <end position="183"/>
    </location>
</feature>
<evidence type="ECO:0000256" key="15">
    <source>
        <dbReference type="ARBA" id="ARBA00049902"/>
    </source>
</evidence>
<feature type="region of interest" description="Disordered" evidence="17">
    <location>
        <begin position="394"/>
        <end position="433"/>
    </location>
</feature>
<sequence>MTTRPGASPTGASRARRTGRETLPDRVVDFLDSIDTPLTTYYLLASVTAALTIVGLVMYLSASSIRSYDLFLRQLLFAGIGLVLCVVASRLPVRVWKRLAWPGILLSLALQALIFVPGLGQEFQGNRNWIQVAGVQLQPSEFAKIAIVVFGAAILDRKKDRLGQFWHAVIPLGPAAVLLLGLQLAGNDLGTGLVLLAIVAGMLFAAGVSARFFGFAALLGVAAVAVMTLTSRNRLGRIDAWIGDGCATNFDLCRQVVNGKYALAEGGWWGKGLGESAEKWGWLSESRNDFIFAIIGEELGLPGTLTVLLLLALLAYACYRLVFRSQDFFVRIASAGVLTWLVVQASINIGAVTGLLPVIGVPLPLISGGGTALISTLTALGMLMAFAREEPGAREARSLRRSRPARDDRPGRGGGVGGCVGGVVAAQPARPAG</sequence>
<proteinExistence type="inferred from homology"/>
<feature type="compositionally biased region" description="Basic and acidic residues" evidence="17">
    <location>
        <begin position="394"/>
        <end position="411"/>
    </location>
</feature>
<feature type="transmembrane region" description="Helical" evidence="18">
    <location>
        <begin position="189"/>
        <end position="205"/>
    </location>
</feature>
<name>A0ABS9Q6U5_9MICO</name>
<keyword evidence="7 18" id="KW-1133">Transmembrane helix</keyword>
<evidence type="ECO:0000256" key="14">
    <source>
        <dbReference type="ARBA" id="ARBA00044770"/>
    </source>
</evidence>
<evidence type="ECO:0000256" key="5">
    <source>
        <dbReference type="ARBA" id="ARBA00022960"/>
    </source>
</evidence>
<evidence type="ECO:0000256" key="17">
    <source>
        <dbReference type="SAM" id="MobiDB-lite"/>
    </source>
</evidence>
<evidence type="ECO:0000256" key="2">
    <source>
        <dbReference type="ARBA" id="ARBA00022676"/>
    </source>
</evidence>
<dbReference type="Proteomes" id="UP001521931">
    <property type="component" value="Unassembled WGS sequence"/>
</dbReference>
<feature type="transmembrane region" description="Helical" evidence="18">
    <location>
        <begin position="328"/>
        <end position="359"/>
    </location>
</feature>
<gene>
    <name evidence="19" type="ORF">MHL29_17105</name>
</gene>
<evidence type="ECO:0000313" key="19">
    <source>
        <dbReference type="EMBL" id="MCG7323597.1"/>
    </source>
</evidence>
<evidence type="ECO:0000256" key="3">
    <source>
        <dbReference type="ARBA" id="ARBA00022679"/>
    </source>
</evidence>
<comment type="subcellular location">
    <subcellularLocation>
        <location evidence="1">Membrane</location>
        <topology evidence="1">Multi-pass membrane protein</topology>
    </subcellularLocation>
</comment>
<evidence type="ECO:0000256" key="12">
    <source>
        <dbReference type="ARBA" id="ARBA00041185"/>
    </source>
</evidence>
<feature type="compositionally biased region" description="Gly residues" evidence="17">
    <location>
        <begin position="412"/>
        <end position="421"/>
    </location>
</feature>
<feature type="transmembrane region" description="Helical" evidence="18">
    <location>
        <begin position="365"/>
        <end position="387"/>
    </location>
</feature>
<dbReference type="Pfam" id="PF01098">
    <property type="entry name" value="FTSW_RODA_SPOVE"/>
    <property type="match status" value="1"/>
</dbReference>
<dbReference type="InterPro" id="IPR001182">
    <property type="entry name" value="FtsW/RodA"/>
</dbReference>
<dbReference type="PANTHER" id="PTHR30474">
    <property type="entry name" value="CELL CYCLE PROTEIN"/>
    <property type="match status" value="1"/>
</dbReference>
<evidence type="ECO:0000256" key="6">
    <source>
        <dbReference type="ARBA" id="ARBA00022984"/>
    </source>
</evidence>
<accession>A0ABS9Q6U5</accession>
<feature type="transmembrane region" description="Helical" evidence="18">
    <location>
        <begin position="41"/>
        <end position="62"/>
    </location>
</feature>
<keyword evidence="20" id="KW-1185">Reference proteome</keyword>
<dbReference type="EMBL" id="JAKRCV010000087">
    <property type="protein sequence ID" value="MCG7323597.1"/>
    <property type="molecule type" value="Genomic_DNA"/>
</dbReference>
<evidence type="ECO:0000313" key="20">
    <source>
        <dbReference type="Proteomes" id="UP001521931"/>
    </source>
</evidence>